<name>A0A0K2VG60_LEPSM</name>
<organism evidence="2">
    <name type="scientific">Lepeophtheirus salmonis</name>
    <name type="common">Salmon louse</name>
    <name type="synonym">Caligus salmonis</name>
    <dbReference type="NCBI Taxonomy" id="72036"/>
    <lineage>
        <taxon>Eukaryota</taxon>
        <taxon>Metazoa</taxon>
        <taxon>Ecdysozoa</taxon>
        <taxon>Arthropoda</taxon>
        <taxon>Crustacea</taxon>
        <taxon>Multicrustacea</taxon>
        <taxon>Hexanauplia</taxon>
        <taxon>Copepoda</taxon>
        <taxon>Siphonostomatoida</taxon>
        <taxon>Caligidae</taxon>
        <taxon>Lepeophtheirus</taxon>
    </lineage>
</organism>
<accession>A0A0K2VG60</accession>
<sequence>MMSGTPNLDIQPFKKDLATVPEN</sequence>
<evidence type="ECO:0000256" key="1">
    <source>
        <dbReference type="SAM" id="MobiDB-lite"/>
    </source>
</evidence>
<proteinExistence type="predicted"/>
<evidence type="ECO:0000313" key="2">
    <source>
        <dbReference type="EMBL" id="CDW49192.1"/>
    </source>
</evidence>
<feature type="region of interest" description="Disordered" evidence="1">
    <location>
        <begin position="1"/>
        <end position="23"/>
    </location>
</feature>
<dbReference type="AlphaFoldDB" id="A0A0K2VG60"/>
<dbReference type="EMBL" id="HACA01031831">
    <property type="protein sequence ID" value="CDW49192.1"/>
    <property type="molecule type" value="Transcribed_RNA"/>
</dbReference>
<reference evidence="2" key="1">
    <citation type="submission" date="2014-05" db="EMBL/GenBank/DDBJ databases">
        <authorList>
            <person name="Chronopoulou M."/>
        </authorList>
    </citation>
    <scope>NUCLEOTIDE SEQUENCE</scope>
    <source>
        <tissue evidence="2">Whole organism</tissue>
    </source>
</reference>
<protein>
    <submittedName>
        <fullName evidence="2">Uncharacterized protein</fullName>
    </submittedName>
</protein>